<reference evidence="3 4" key="1">
    <citation type="submission" date="2012-04" db="EMBL/GenBank/DDBJ databases">
        <title>The Genome Sequence of Afipia broomeae ATCC 49717.</title>
        <authorList>
            <consortium name="The Broad Institute Genome Sequencing Platform"/>
            <person name="Earl A."/>
            <person name="Ward D."/>
            <person name="Feldgarden M."/>
            <person name="Gevers D."/>
            <person name="Huys G."/>
            <person name="Walker B."/>
            <person name="Young S.K."/>
            <person name="Zeng Q."/>
            <person name="Gargeya S."/>
            <person name="Fitzgerald M."/>
            <person name="Haas B."/>
            <person name="Abouelleil A."/>
            <person name="Alvarado L."/>
            <person name="Arachchi H.M."/>
            <person name="Berlin A."/>
            <person name="Chapman S.B."/>
            <person name="Goldberg J."/>
            <person name="Griggs A."/>
            <person name="Gujja S."/>
            <person name="Hansen M."/>
            <person name="Howarth C."/>
            <person name="Imamovic A."/>
            <person name="Larimer J."/>
            <person name="McCowen C."/>
            <person name="Montmayeur A."/>
            <person name="Murphy C."/>
            <person name="Neiman D."/>
            <person name="Pearson M."/>
            <person name="Priest M."/>
            <person name="Roberts A."/>
            <person name="Saif S."/>
            <person name="Shea T."/>
            <person name="Sisk P."/>
            <person name="Sykes S."/>
            <person name="Wortman J."/>
            <person name="Nusbaum C."/>
            <person name="Birren B."/>
        </authorList>
    </citation>
    <scope>NUCLEOTIDE SEQUENCE [LARGE SCALE GENOMIC DNA]</scope>
    <source>
        <strain evidence="3 4">ATCC 49717</strain>
    </source>
</reference>
<name>K8PBF2_9BRAD</name>
<dbReference type="Proteomes" id="UP000001096">
    <property type="component" value="Unassembled WGS sequence"/>
</dbReference>
<evidence type="ECO:0000313" key="3">
    <source>
        <dbReference type="EMBL" id="EKS36930.1"/>
    </source>
</evidence>
<evidence type="ECO:0000256" key="2">
    <source>
        <dbReference type="SAM" id="SignalP"/>
    </source>
</evidence>
<proteinExistence type="predicted"/>
<feature type="chain" id="PRO_5003919621" description="PepSY domain-containing protein" evidence="2">
    <location>
        <begin position="33"/>
        <end position="299"/>
    </location>
</feature>
<keyword evidence="4" id="KW-1185">Reference proteome</keyword>
<evidence type="ECO:0008006" key="5">
    <source>
        <dbReference type="Google" id="ProtNLM"/>
    </source>
</evidence>
<dbReference type="HOGENOM" id="CLU_929495_0_0_5"/>
<gene>
    <name evidence="3" type="ORF">HMPREF9695_03348</name>
</gene>
<dbReference type="RefSeq" id="WP_006022052.1">
    <property type="nucleotide sequence ID" value="NZ_KB375283.1"/>
</dbReference>
<keyword evidence="2" id="KW-0732">Signal</keyword>
<feature type="compositionally biased region" description="Low complexity" evidence="1">
    <location>
        <begin position="217"/>
        <end position="245"/>
    </location>
</feature>
<dbReference type="PATRIC" id="fig|883078.3.peg.3464"/>
<dbReference type="EMBL" id="AGWX01000004">
    <property type="protein sequence ID" value="EKS36930.1"/>
    <property type="molecule type" value="Genomic_DNA"/>
</dbReference>
<sequence>MTSFSTLQMIGRAAAASAILGAGLVFVPPAFAADDFPIVGDIHISMPRILEDEDRPLPPPAYERPPSERPSYEERPYAQRPYAPPPYAAIPSTRYQRSTLGGRPMLPPEQVVTVLRSSGYSPLGRVTQRGWIYTIAAIDRNGDDGRLIIDARTGQIMRFIPAQAVDERMMAVYGPPGPPPATYAGYENRRGALLDLRNVPRPPNAVPRGAQRPGSKAASRTPAPAGTATTPQTAAPAQQATAPSAEPSPAPKPATAENKSAAAATVGAAAAAAPQASTPAPSTLKLWPTQAMPDVQSLE</sequence>
<feature type="region of interest" description="Disordered" evidence="1">
    <location>
        <begin position="197"/>
        <end position="299"/>
    </location>
</feature>
<feature type="signal peptide" evidence="2">
    <location>
        <begin position="1"/>
        <end position="32"/>
    </location>
</feature>
<dbReference type="eggNOG" id="COG3147">
    <property type="taxonomic scope" value="Bacteria"/>
</dbReference>
<evidence type="ECO:0000256" key="1">
    <source>
        <dbReference type="SAM" id="MobiDB-lite"/>
    </source>
</evidence>
<organism evidence="3 4">
    <name type="scientific">Afipia broomeae ATCC 49717</name>
    <dbReference type="NCBI Taxonomy" id="883078"/>
    <lineage>
        <taxon>Bacteria</taxon>
        <taxon>Pseudomonadati</taxon>
        <taxon>Pseudomonadota</taxon>
        <taxon>Alphaproteobacteria</taxon>
        <taxon>Hyphomicrobiales</taxon>
        <taxon>Nitrobacteraceae</taxon>
        <taxon>Afipia</taxon>
    </lineage>
</organism>
<feature type="compositionally biased region" description="Low complexity" evidence="1">
    <location>
        <begin position="253"/>
        <end position="283"/>
    </location>
</feature>
<protein>
    <recommendedName>
        <fullName evidence="5">PepSY domain-containing protein</fullName>
    </recommendedName>
</protein>
<evidence type="ECO:0000313" key="4">
    <source>
        <dbReference type="Proteomes" id="UP000001096"/>
    </source>
</evidence>
<comment type="caution">
    <text evidence="3">The sequence shown here is derived from an EMBL/GenBank/DDBJ whole genome shotgun (WGS) entry which is preliminary data.</text>
</comment>
<dbReference type="AlphaFoldDB" id="K8PBF2"/>
<feature type="region of interest" description="Disordered" evidence="1">
    <location>
        <begin position="50"/>
        <end position="89"/>
    </location>
</feature>
<accession>K8PBF2</accession>
<feature type="compositionally biased region" description="Basic and acidic residues" evidence="1">
    <location>
        <begin position="65"/>
        <end position="77"/>
    </location>
</feature>